<reference evidence="7 8" key="1">
    <citation type="journal article" date="2016" name="Nat. Commun.">
        <title>Thousands of microbial genomes shed light on interconnected biogeochemical processes in an aquifer system.</title>
        <authorList>
            <person name="Anantharaman K."/>
            <person name="Brown C.T."/>
            <person name="Hug L.A."/>
            <person name="Sharon I."/>
            <person name="Castelle C.J."/>
            <person name="Probst A.J."/>
            <person name="Thomas B.C."/>
            <person name="Singh A."/>
            <person name="Wilkins M.J."/>
            <person name="Karaoz U."/>
            <person name="Brodie E.L."/>
            <person name="Williams K.H."/>
            <person name="Hubbard S.S."/>
            <person name="Banfield J.F."/>
        </authorList>
    </citation>
    <scope>NUCLEOTIDE SEQUENCE [LARGE SCALE GENOMIC DNA]</scope>
</reference>
<evidence type="ECO:0000256" key="1">
    <source>
        <dbReference type="ARBA" id="ARBA00004196"/>
    </source>
</evidence>
<organism evidence="7 8">
    <name type="scientific">Candidatus Tagabacteria bacterium RIFCSPLOWO2_01_FULL_39_11</name>
    <dbReference type="NCBI Taxonomy" id="1802295"/>
    <lineage>
        <taxon>Bacteria</taxon>
        <taxon>Candidatus Tagaibacteriota</taxon>
    </lineage>
</organism>
<evidence type="ECO:0000313" key="7">
    <source>
        <dbReference type="EMBL" id="OHA13391.1"/>
    </source>
</evidence>
<dbReference type="Gene3D" id="2.40.30.170">
    <property type="match status" value="1"/>
</dbReference>
<dbReference type="NCBIfam" id="TIGR01730">
    <property type="entry name" value="RND_mfp"/>
    <property type="match status" value="1"/>
</dbReference>
<proteinExistence type="inferred from homology"/>
<dbReference type="InterPro" id="IPR006143">
    <property type="entry name" value="RND_pump_MFP"/>
</dbReference>
<dbReference type="GO" id="GO:0016020">
    <property type="term" value="C:membrane"/>
    <property type="evidence" value="ECO:0007669"/>
    <property type="project" value="InterPro"/>
</dbReference>
<feature type="coiled-coil region" evidence="4">
    <location>
        <begin position="288"/>
        <end position="369"/>
    </location>
</feature>
<evidence type="ECO:0000256" key="2">
    <source>
        <dbReference type="ARBA" id="ARBA00009477"/>
    </source>
</evidence>
<evidence type="ECO:0000256" key="3">
    <source>
        <dbReference type="ARBA" id="ARBA00023054"/>
    </source>
</evidence>
<gene>
    <name evidence="7" type="ORF">A2909_01835</name>
</gene>
<dbReference type="SUPFAM" id="SSF111369">
    <property type="entry name" value="HlyD-like secretion proteins"/>
    <property type="match status" value="2"/>
</dbReference>
<keyword evidence="3 4" id="KW-0175">Coiled coil</keyword>
<dbReference type="InterPro" id="IPR050465">
    <property type="entry name" value="UPF0194_transport"/>
</dbReference>
<keyword evidence="5" id="KW-0472">Membrane</keyword>
<dbReference type="Gene3D" id="2.40.50.100">
    <property type="match status" value="2"/>
</dbReference>
<accession>A0A1G2LRG4</accession>
<feature type="domain" description="CusB-like beta-barrel" evidence="6">
    <location>
        <begin position="404"/>
        <end position="480"/>
    </location>
</feature>
<dbReference type="Pfam" id="PF25954">
    <property type="entry name" value="Beta-barrel_RND_2"/>
    <property type="match status" value="1"/>
</dbReference>
<dbReference type="GO" id="GO:0030313">
    <property type="term" value="C:cell envelope"/>
    <property type="evidence" value="ECO:0007669"/>
    <property type="project" value="UniProtKB-SubCell"/>
</dbReference>
<evidence type="ECO:0000259" key="6">
    <source>
        <dbReference type="Pfam" id="PF25954"/>
    </source>
</evidence>
<dbReference type="GO" id="GO:0022857">
    <property type="term" value="F:transmembrane transporter activity"/>
    <property type="evidence" value="ECO:0007669"/>
    <property type="project" value="InterPro"/>
</dbReference>
<dbReference type="AlphaFoldDB" id="A0A1G2LRG4"/>
<comment type="caution">
    <text evidence="7">The sequence shown here is derived from an EMBL/GenBank/DDBJ whole genome shotgun (WGS) entry which is preliminary data.</text>
</comment>
<sequence length="546" mass="59164">MVKFLKKPIVIVLAIIIIGVVGAGFWFFGEEDAPSYDFIIAKRGNLTQEVSVTGYVKPAESVNLAFEKGGKAAQVYVNVGDNVIAGQTLVSLNVADLAAQLAEAESGVENAKAGLQKYEAVFEQENIKLAELKRGARPEEIQVQETKVENAKTSLEDAKNDLINKIKDAHTKSDDAIRNRIDQFISNPRSLSPQVIFPVHDFQLETDIEYERFLSEGLLNSWKLSLNALTVLSDLALYTNNAKKNLDQIKSLLDKSALAVNGLSASSNYSQTTIDGWRADVSTARTNVNTATVNLSTAEEKLRAAESTLSLEEKELVLKKAGTASEQIESQAAKVKEAEANISSQKANIKQEEANVANIQAQIAKAVIRAPISGIITKQDAKVGEIISANTPVVSLISEANFEIEANVPEADIAKVSVGNVSQITLDAYGDDVIFGAKVVAVDPAETVIDGVATYKVTFQFIKEDERIRPGMTANIDVSTDRRENVISVPARAVITKNGYKTVRILKGEEIKETEVKTGLRGSDGNIEITDGINEGDKVIIFVEEI</sequence>
<keyword evidence="5" id="KW-0812">Transmembrane</keyword>
<dbReference type="PANTHER" id="PTHR32347">
    <property type="entry name" value="EFFLUX SYSTEM COMPONENT YKNX-RELATED"/>
    <property type="match status" value="1"/>
</dbReference>
<evidence type="ECO:0000256" key="4">
    <source>
        <dbReference type="SAM" id="Coils"/>
    </source>
</evidence>
<feature type="coiled-coil region" evidence="4">
    <location>
        <begin position="101"/>
        <end position="172"/>
    </location>
</feature>
<dbReference type="PANTHER" id="PTHR32347:SF27">
    <property type="entry name" value="RND EFFLUX PUMP MEMBRANE FUSION PROTEIN BARREL-SANDWICH DOMAIN-CONTAINING PROTEIN"/>
    <property type="match status" value="1"/>
</dbReference>
<evidence type="ECO:0000256" key="5">
    <source>
        <dbReference type="SAM" id="Phobius"/>
    </source>
</evidence>
<dbReference type="InterPro" id="IPR058792">
    <property type="entry name" value="Beta-barrel_RND_2"/>
</dbReference>
<keyword evidence="5" id="KW-1133">Transmembrane helix</keyword>
<comment type="subcellular location">
    <subcellularLocation>
        <location evidence="1">Cell envelope</location>
    </subcellularLocation>
</comment>
<comment type="similarity">
    <text evidence="2">Belongs to the membrane fusion protein (MFP) (TC 8.A.1) family.</text>
</comment>
<dbReference type="Proteomes" id="UP000178302">
    <property type="component" value="Unassembled WGS sequence"/>
</dbReference>
<feature type="transmembrane region" description="Helical" evidence="5">
    <location>
        <begin position="9"/>
        <end position="28"/>
    </location>
</feature>
<evidence type="ECO:0000313" key="8">
    <source>
        <dbReference type="Proteomes" id="UP000178302"/>
    </source>
</evidence>
<name>A0A1G2LRG4_9BACT</name>
<protein>
    <recommendedName>
        <fullName evidence="6">CusB-like beta-barrel domain-containing protein</fullName>
    </recommendedName>
</protein>
<dbReference type="EMBL" id="MHQZ01000036">
    <property type="protein sequence ID" value="OHA13391.1"/>
    <property type="molecule type" value="Genomic_DNA"/>
</dbReference>
<dbReference type="Gene3D" id="2.40.420.20">
    <property type="match status" value="1"/>
</dbReference>